<evidence type="ECO:0000313" key="2">
    <source>
        <dbReference type="Proteomes" id="UP001396334"/>
    </source>
</evidence>
<reference evidence="1 2" key="1">
    <citation type="journal article" date="2024" name="G3 (Bethesda)">
        <title>Genome assembly of Hibiscus sabdariffa L. provides insights into metabolisms of medicinal natural products.</title>
        <authorList>
            <person name="Kim T."/>
        </authorList>
    </citation>
    <scope>NUCLEOTIDE SEQUENCE [LARGE SCALE GENOMIC DNA]</scope>
    <source>
        <strain evidence="1">TK-2024</strain>
        <tissue evidence="1">Old leaves</tissue>
    </source>
</reference>
<gene>
    <name evidence="1" type="ORF">V6N11_023602</name>
</gene>
<proteinExistence type="predicted"/>
<dbReference type="Proteomes" id="UP001396334">
    <property type="component" value="Unassembled WGS sequence"/>
</dbReference>
<name>A0ABR2TMN6_9ROSI</name>
<accession>A0ABR2TMN6</accession>
<dbReference type="EMBL" id="JBBPBN010000005">
    <property type="protein sequence ID" value="KAK9038746.1"/>
    <property type="molecule type" value="Genomic_DNA"/>
</dbReference>
<sequence>MVKLSPSTATIVSCPYLQTHPGNLSNPAEISCQRQALLVDISRGQTVPIIESKAMLIARSICFHLRGQTAVHTVVRFVV</sequence>
<organism evidence="1 2">
    <name type="scientific">Hibiscus sabdariffa</name>
    <name type="common">roselle</name>
    <dbReference type="NCBI Taxonomy" id="183260"/>
    <lineage>
        <taxon>Eukaryota</taxon>
        <taxon>Viridiplantae</taxon>
        <taxon>Streptophyta</taxon>
        <taxon>Embryophyta</taxon>
        <taxon>Tracheophyta</taxon>
        <taxon>Spermatophyta</taxon>
        <taxon>Magnoliopsida</taxon>
        <taxon>eudicotyledons</taxon>
        <taxon>Gunneridae</taxon>
        <taxon>Pentapetalae</taxon>
        <taxon>rosids</taxon>
        <taxon>malvids</taxon>
        <taxon>Malvales</taxon>
        <taxon>Malvaceae</taxon>
        <taxon>Malvoideae</taxon>
        <taxon>Hibiscus</taxon>
    </lineage>
</organism>
<keyword evidence="2" id="KW-1185">Reference proteome</keyword>
<comment type="caution">
    <text evidence="1">The sequence shown here is derived from an EMBL/GenBank/DDBJ whole genome shotgun (WGS) entry which is preliminary data.</text>
</comment>
<evidence type="ECO:0000313" key="1">
    <source>
        <dbReference type="EMBL" id="KAK9038746.1"/>
    </source>
</evidence>
<protein>
    <submittedName>
        <fullName evidence="1">Uncharacterized protein</fullName>
    </submittedName>
</protein>